<evidence type="ECO:0000259" key="2">
    <source>
        <dbReference type="Pfam" id="PF00561"/>
    </source>
</evidence>
<dbReference type="GO" id="GO:0016787">
    <property type="term" value="F:hydrolase activity"/>
    <property type="evidence" value="ECO:0007669"/>
    <property type="project" value="UniProtKB-KW"/>
</dbReference>
<dbReference type="AlphaFoldDB" id="A0A1I3WCI4"/>
<organism evidence="3 4">
    <name type="scientific">Halobacillus dabanensis</name>
    <dbReference type="NCBI Taxonomy" id="240302"/>
    <lineage>
        <taxon>Bacteria</taxon>
        <taxon>Bacillati</taxon>
        <taxon>Bacillota</taxon>
        <taxon>Bacilli</taxon>
        <taxon>Bacillales</taxon>
        <taxon>Bacillaceae</taxon>
        <taxon>Halobacillus</taxon>
    </lineage>
</organism>
<dbReference type="PANTHER" id="PTHR43798">
    <property type="entry name" value="MONOACYLGLYCEROL LIPASE"/>
    <property type="match status" value="1"/>
</dbReference>
<evidence type="ECO:0000313" key="4">
    <source>
        <dbReference type="Proteomes" id="UP000183557"/>
    </source>
</evidence>
<dbReference type="GO" id="GO:0016020">
    <property type="term" value="C:membrane"/>
    <property type="evidence" value="ECO:0007669"/>
    <property type="project" value="TreeGrafter"/>
</dbReference>
<dbReference type="EMBL" id="FOSB01000006">
    <property type="protein sequence ID" value="SFK05120.1"/>
    <property type="molecule type" value="Genomic_DNA"/>
</dbReference>
<dbReference type="RefSeq" id="WP_075036904.1">
    <property type="nucleotide sequence ID" value="NZ_FOSB01000006.1"/>
</dbReference>
<dbReference type="InterPro" id="IPR029058">
    <property type="entry name" value="AB_hydrolase_fold"/>
</dbReference>
<proteinExistence type="predicted"/>
<dbReference type="PRINTS" id="PR00111">
    <property type="entry name" value="ABHYDROLASE"/>
</dbReference>
<dbReference type="Gene3D" id="3.40.50.1820">
    <property type="entry name" value="alpha/beta hydrolase"/>
    <property type="match status" value="1"/>
</dbReference>
<keyword evidence="4" id="KW-1185">Reference proteome</keyword>
<dbReference type="STRING" id="240302.BN982_00397"/>
<keyword evidence="1" id="KW-0378">Hydrolase</keyword>
<evidence type="ECO:0000313" key="3">
    <source>
        <dbReference type="EMBL" id="SFK05120.1"/>
    </source>
</evidence>
<protein>
    <submittedName>
        <fullName evidence="3">Pimeloyl-ACP methyl ester carboxylesterase</fullName>
    </submittedName>
</protein>
<dbReference type="SUPFAM" id="SSF53474">
    <property type="entry name" value="alpha/beta-Hydrolases"/>
    <property type="match status" value="1"/>
</dbReference>
<feature type="domain" description="AB hydrolase-1" evidence="2">
    <location>
        <begin position="40"/>
        <end position="170"/>
    </location>
</feature>
<dbReference type="Proteomes" id="UP000183557">
    <property type="component" value="Unassembled WGS sequence"/>
</dbReference>
<sequence>MPIVKISSSLSTYYESSGTGSPVVFIHPPHMGQNVFKYQHELSDRFRVITYDIQGHGRSGVSDEKVTIPLLAADLSGLLDALGIDQVTIVGYSAGGSIAQDFALTYPERVKALVLSGGFPEVSTLALKKQYQFGLALVRSGQSELLSKLLAWSHKVTEEDQRILLDECLRANPQSAYDFYEQSMNYKCTHLLHKLTCPLFLLYGQFSHIRPYVELYKRQVPQMESVLVGKSSHQVPIKSYRSFNHALFSFLKNL</sequence>
<reference evidence="4" key="1">
    <citation type="submission" date="2016-10" db="EMBL/GenBank/DDBJ databases">
        <authorList>
            <person name="Varghese N."/>
            <person name="Submissions S."/>
        </authorList>
    </citation>
    <scope>NUCLEOTIDE SEQUENCE [LARGE SCALE GENOMIC DNA]</scope>
    <source>
        <strain evidence="4">CGMCC 1.3704</strain>
    </source>
</reference>
<evidence type="ECO:0000256" key="1">
    <source>
        <dbReference type="ARBA" id="ARBA00022801"/>
    </source>
</evidence>
<accession>A0A1I3WCI4</accession>
<dbReference type="Pfam" id="PF00561">
    <property type="entry name" value="Abhydrolase_1"/>
    <property type="match status" value="1"/>
</dbReference>
<dbReference type="OrthoDB" id="9773293at2"/>
<gene>
    <name evidence="3" type="ORF">SAMN04487936_106309</name>
</gene>
<name>A0A1I3WCI4_HALDA</name>
<dbReference type="PANTHER" id="PTHR43798:SF31">
    <property type="entry name" value="AB HYDROLASE SUPERFAMILY PROTEIN YCLE"/>
    <property type="match status" value="1"/>
</dbReference>
<dbReference type="InterPro" id="IPR000073">
    <property type="entry name" value="AB_hydrolase_1"/>
</dbReference>
<dbReference type="InterPro" id="IPR050266">
    <property type="entry name" value="AB_hydrolase_sf"/>
</dbReference>